<gene>
    <name evidence="9" type="ORF">B296_00056726</name>
</gene>
<name>A0A426XU22_ENSVE</name>
<dbReference type="PANTHER" id="PTHR46144">
    <property type="entry name" value="ZINC FINGER PROTEIN 385B-LIKE"/>
    <property type="match status" value="1"/>
</dbReference>
<dbReference type="InterPro" id="IPR051868">
    <property type="entry name" value="ZN346_ZMAT4"/>
</dbReference>
<feature type="domain" description="U1-type" evidence="8">
    <location>
        <begin position="451"/>
        <end position="485"/>
    </location>
</feature>
<protein>
    <recommendedName>
        <fullName evidence="11">Matrin-type domain-containing protein</fullName>
    </recommendedName>
</protein>
<accession>A0A426XU22</accession>
<reference evidence="9 10" key="1">
    <citation type="journal article" date="2014" name="Agronomy (Basel)">
        <title>A Draft Genome Sequence for Ensete ventricosum, the Drought-Tolerant Tree Against Hunger.</title>
        <authorList>
            <person name="Harrison J."/>
            <person name="Moore K.A."/>
            <person name="Paszkiewicz K."/>
            <person name="Jones T."/>
            <person name="Grant M."/>
            <person name="Ambacheew D."/>
            <person name="Muzemil S."/>
            <person name="Studholme D.J."/>
        </authorList>
    </citation>
    <scope>NUCLEOTIDE SEQUENCE [LARGE SCALE GENOMIC DNA]</scope>
</reference>
<evidence type="ECO:0000313" key="10">
    <source>
        <dbReference type="Proteomes" id="UP000287651"/>
    </source>
</evidence>
<evidence type="ECO:0000256" key="3">
    <source>
        <dbReference type="ARBA" id="ARBA00022737"/>
    </source>
</evidence>
<evidence type="ECO:0000313" key="9">
    <source>
        <dbReference type="EMBL" id="RRT43008.1"/>
    </source>
</evidence>
<dbReference type="SMART" id="SM00451">
    <property type="entry name" value="ZnF_U1"/>
    <property type="match status" value="5"/>
</dbReference>
<feature type="domain" description="C2H2-type" evidence="7">
    <location>
        <begin position="211"/>
        <end position="235"/>
    </location>
</feature>
<dbReference type="GO" id="GO:0005634">
    <property type="term" value="C:nucleus"/>
    <property type="evidence" value="ECO:0007669"/>
    <property type="project" value="UniProtKB-SubCell"/>
</dbReference>
<dbReference type="GO" id="GO:0008270">
    <property type="term" value="F:zinc ion binding"/>
    <property type="evidence" value="ECO:0007669"/>
    <property type="project" value="UniProtKB-KW"/>
</dbReference>
<comment type="caution">
    <text evidence="9">The sequence shown here is derived from an EMBL/GenBank/DDBJ whole genome shotgun (WGS) entry which is preliminary data.</text>
</comment>
<dbReference type="InterPro" id="IPR036236">
    <property type="entry name" value="Znf_C2H2_sf"/>
</dbReference>
<feature type="domain" description="C2H2-type" evidence="7">
    <location>
        <begin position="366"/>
        <end position="390"/>
    </location>
</feature>
<feature type="domain" description="U1-type" evidence="8">
    <location>
        <begin position="208"/>
        <end position="242"/>
    </location>
</feature>
<proteinExistence type="predicted"/>
<keyword evidence="3" id="KW-0677">Repeat</keyword>
<dbReference type="InterPro" id="IPR013087">
    <property type="entry name" value="Znf_C2H2_type"/>
</dbReference>
<feature type="domain" description="C2H2-type" evidence="7">
    <location>
        <begin position="285"/>
        <end position="309"/>
    </location>
</feature>
<feature type="domain" description="C2H2-type" evidence="7">
    <location>
        <begin position="454"/>
        <end position="478"/>
    </location>
</feature>
<dbReference type="SUPFAM" id="SSF57667">
    <property type="entry name" value="beta-beta-alpha zinc fingers"/>
    <property type="match status" value="5"/>
</dbReference>
<feature type="domain" description="U1-type" evidence="8">
    <location>
        <begin position="282"/>
        <end position="317"/>
    </location>
</feature>
<dbReference type="Pfam" id="PF12874">
    <property type="entry name" value="zf-met"/>
    <property type="match status" value="5"/>
</dbReference>
<comment type="subcellular location">
    <subcellularLocation>
        <location evidence="1">Nucleus</location>
    </subcellularLocation>
</comment>
<feature type="domain" description="C2H2-type" evidence="7">
    <location>
        <begin position="153"/>
        <end position="177"/>
    </location>
</feature>
<evidence type="ECO:0008006" key="11">
    <source>
        <dbReference type="Google" id="ProtNLM"/>
    </source>
</evidence>
<evidence type="ECO:0000256" key="1">
    <source>
        <dbReference type="ARBA" id="ARBA00004123"/>
    </source>
</evidence>
<keyword evidence="5" id="KW-0862">Zinc</keyword>
<keyword evidence="6" id="KW-0539">Nucleus</keyword>
<sequence>LLHLLYEAAPVSYQPQSYASTPLSYFTCPNPNPSAADAAAGVNPFDVRDHRIATPYAMPVAGGIGLAPYYNIAGGQAQEFPALPFHVDPSSYGPVSCPLSSSHFFELEPFINLLLWVGLRFIRGAIDTKVKVKDLETKKSKVIEGGAAAESVKICTVCNVVCNSDKVFASHLAGEKHANKMKATGIIPKVKDVETKKSKVIQGGAAAESVRICKLCNVVCNSDKVFASHLAGEKHIMKVNRCSTVLEYILVCVDMSATGTKTKFKDLETKKSKVIQGGVAAESVRVCTLCDVVCNSDKVFASHLAGEKHIIKHCTLQAQGRLSISPSVVSPSNVKPGNSTNETIFPACTSSLTSGSGTAPWIEQPLYCEICNISCNSEDVLNKHKMGKKHKKNLEKLQETFTEKPTNAQVVDLQMEYAAAFEETENKTGAAFEQDLETKRRKVLEEGAATDAVRGCYLCNVVCNSQKVFDIHIAGQKHKAMVKKQQEILTSKS</sequence>
<dbReference type="EMBL" id="AMZH03017437">
    <property type="protein sequence ID" value="RRT43008.1"/>
    <property type="molecule type" value="Genomic_DNA"/>
</dbReference>
<dbReference type="SMART" id="SM00355">
    <property type="entry name" value="ZnF_C2H2"/>
    <property type="match status" value="5"/>
</dbReference>
<dbReference type="PANTHER" id="PTHR46144:SF6">
    <property type="entry name" value="C2H2-TYPE DOMAIN-CONTAINING PROTEIN"/>
    <property type="match status" value="1"/>
</dbReference>
<dbReference type="InterPro" id="IPR003604">
    <property type="entry name" value="Matrin/U1-like-C_Znf_C2H2"/>
</dbReference>
<evidence type="ECO:0000259" key="8">
    <source>
        <dbReference type="SMART" id="SM00451"/>
    </source>
</evidence>
<feature type="domain" description="U1-type" evidence="8">
    <location>
        <begin position="363"/>
        <end position="397"/>
    </location>
</feature>
<dbReference type="Proteomes" id="UP000287651">
    <property type="component" value="Unassembled WGS sequence"/>
</dbReference>
<dbReference type="AlphaFoldDB" id="A0A426XU22"/>
<dbReference type="GO" id="GO:0003676">
    <property type="term" value="F:nucleic acid binding"/>
    <property type="evidence" value="ECO:0007669"/>
    <property type="project" value="InterPro"/>
</dbReference>
<keyword evidence="4" id="KW-0863">Zinc-finger</keyword>
<evidence type="ECO:0000256" key="6">
    <source>
        <dbReference type="ARBA" id="ARBA00023242"/>
    </source>
</evidence>
<dbReference type="Gene3D" id="3.30.160.60">
    <property type="entry name" value="Classic Zinc Finger"/>
    <property type="match status" value="5"/>
</dbReference>
<keyword evidence="2" id="KW-0479">Metal-binding</keyword>
<evidence type="ECO:0000256" key="2">
    <source>
        <dbReference type="ARBA" id="ARBA00022723"/>
    </source>
</evidence>
<evidence type="ECO:0000256" key="4">
    <source>
        <dbReference type="ARBA" id="ARBA00022771"/>
    </source>
</evidence>
<evidence type="ECO:0000259" key="7">
    <source>
        <dbReference type="SMART" id="SM00355"/>
    </source>
</evidence>
<feature type="domain" description="U1-type" evidence="8">
    <location>
        <begin position="150"/>
        <end position="184"/>
    </location>
</feature>
<feature type="non-terminal residue" evidence="9">
    <location>
        <position position="1"/>
    </location>
</feature>
<evidence type="ECO:0000256" key="5">
    <source>
        <dbReference type="ARBA" id="ARBA00022833"/>
    </source>
</evidence>
<organism evidence="9 10">
    <name type="scientific">Ensete ventricosum</name>
    <name type="common">Abyssinian banana</name>
    <name type="synonym">Musa ensete</name>
    <dbReference type="NCBI Taxonomy" id="4639"/>
    <lineage>
        <taxon>Eukaryota</taxon>
        <taxon>Viridiplantae</taxon>
        <taxon>Streptophyta</taxon>
        <taxon>Embryophyta</taxon>
        <taxon>Tracheophyta</taxon>
        <taxon>Spermatophyta</taxon>
        <taxon>Magnoliopsida</taxon>
        <taxon>Liliopsida</taxon>
        <taxon>Zingiberales</taxon>
        <taxon>Musaceae</taxon>
        <taxon>Ensete</taxon>
    </lineage>
</organism>